<dbReference type="InterPro" id="IPR015797">
    <property type="entry name" value="NUDIX_hydrolase-like_dom_sf"/>
</dbReference>
<comment type="catalytic activity">
    <reaction evidence="1 13">
        <text>Hydrolyzes free adenine bases from 7,8-dihydro-8-oxoguanine:adenine mismatched double-stranded DNA, leaving an apurinic site.</text>
        <dbReference type="EC" id="3.2.2.31"/>
    </reaction>
</comment>
<dbReference type="InterPro" id="IPR000445">
    <property type="entry name" value="HhH_motif"/>
</dbReference>
<dbReference type="GO" id="GO:0051539">
    <property type="term" value="F:4 iron, 4 sulfur cluster binding"/>
    <property type="evidence" value="ECO:0007669"/>
    <property type="project" value="UniProtKB-UniRule"/>
</dbReference>
<comment type="caution">
    <text evidence="16">The sequence shown here is derived from an EMBL/GenBank/DDBJ whole genome shotgun (WGS) entry which is preliminary data.</text>
</comment>
<dbReference type="GO" id="GO:0006284">
    <property type="term" value="P:base-excision repair"/>
    <property type="evidence" value="ECO:0007669"/>
    <property type="project" value="UniProtKB-UniRule"/>
</dbReference>
<dbReference type="Pfam" id="PF00633">
    <property type="entry name" value="HHH"/>
    <property type="match status" value="1"/>
</dbReference>
<accession>A0AAD3CZJ9</accession>
<evidence type="ECO:0000256" key="4">
    <source>
        <dbReference type="ARBA" id="ARBA00022023"/>
    </source>
</evidence>
<keyword evidence="10" id="KW-0411">Iron-sulfur</keyword>
<dbReference type="Gene3D" id="3.90.79.10">
    <property type="entry name" value="Nucleoside Triphosphate Pyrophosphohydrolase"/>
    <property type="match status" value="1"/>
</dbReference>
<dbReference type="SMART" id="SM00478">
    <property type="entry name" value="ENDO3c"/>
    <property type="match status" value="1"/>
</dbReference>
<dbReference type="GO" id="GO:0006298">
    <property type="term" value="P:mismatch repair"/>
    <property type="evidence" value="ECO:0007669"/>
    <property type="project" value="TreeGrafter"/>
</dbReference>
<dbReference type="Pfam" id="PF00730">
    <property type="entry name" value="HhH-GPD"/>
    <property type="match status" value="1"/>
</dbReference>
<dbReference type="GO" id="GO:0005634">
    <property type="term" value="C:nucleus"/>
    <property type="evidence" value="ECO:0007669"/>
    <property type="project" value="TreeGrafter"/>
</dbReference>
<dbReference type="FunFam" id="1.10.340.30:FF:000002">
    <property type="entry name" value="Adenine DNA glycosylase"/>
    <property type="match status" value="1"/>
</dbReference>
<dbReference type="AlphaFoldDB" id="A0AAD3CZJ9"/>
<dbReference type="GO" id="GO:0032357">
    <property type="term" value="F:oxidized purine DNA binding"/>
    <property type="evidence" value="ECO:0007669"/>
    <property type="project" value="TreeGrafter"/>
</dbReference>
<evidence type="ECO:0000256" key="9">
    <source>
        <dbReference type="ARBA" id="ARBA00023004"/>
    </source>
</evidence>
<evidence type="ECO:0000313" key="17">
    <source>
        <dbReference type="Proteomes" id="UP001054902"/>
    </source>
</evidence>
<evidence type="ECO:0000256" key="12">
    <source>
        <dbReference type="ARBA" id="ARBA00023295"/>
    </source>
</evidence>
<dbReference type="Pfam" id="PF14815">
    <property type="entry name" value="NUDIX_4"/>
    <property type="match status" value="1"/>
</dbReference>
<dbReference type="Gene3D" id="1.10.340.30">
    <property type="entry name" value="Hypothetical protein, domain 2"/>
    <property type="match status" value="1"/>
</dbReference>
<dbReference type="GO" id="GO:0034039">
    <property type="term" value="F:8-oxo-7,8-dihydroguanine DNA N-glycosylase activity"/>
    <property type="evidence" value="ECO:0007669"/>
    <property type="project" value="TreeGrafter"/>
</dbReference>
<keyword evidence="5" id="KW-0004">4Fe-4S</keyword>
<keyword evidence="17" id="KW-1185">Reference proteome</keyword>
<evidence type="ECO:0000256" key="7">
    <source>
        <dbReference type="ARBA" id="ARBA00022763"/>
    </source>
</evidence>
<keyword evidence="7 13" id="KW-0227">DNA damage</keyword>
<evidence type="ECO:0000256" key="13">
    <source>
        <dbReference type="RuleBase" id="RU365096"/>
    </source>
</evidence>
<sequence length="575" mass="63623">MSVEEKKIESCPTDTETLWQFATHTSDAYHDFTPKEAAAIREALLTWYRSNRRKLPWRGDAGPFDGSTAGIASGNGKGKKKKADTKQKDIQSFFTKTSKGTKKDVKSEEKPESSGEEIIPVTGYSVWVSEIMLQQTRVEAVIPFYLKWMKSFPTVADLANATEEEVNAHWAGLGFYRRARLLHSGAKYVVDELDSKVPETVDELLKVSGIGRYTASAISSIAYNKCVPVVDGNVCRVISRLKGVANNIKAPIFKDKIGWRLAEQIVQAGDGLHAGEVNQALMELGATYCAPSGTGIDENDPLKEFYISTKIGREACDIVKQTGSLAIDDYVSRAVDARGKVACALCQPDGIDSILFQLSDDLQLAKKDGLTNDDASIIGHQAFPIAPPKKAKREEVLGVAALYSSIENGDKKWFMVKRPKDGLLAGQWEFPSALVWSSADDKGKKTKKDSAVPKIDRKTLDKQTRTLLLDIQKNTTDFQFWDDSLSLDLVNETPMEHIFSHVRWSMHCHVSDLSTSNPVISSAYEQTYTNKSNGCECRWMTEGEMQGVGITSSVRKVLAMVKKAKISSNGKKRKR</sequence>
<evidence type="ECO:0000256" key="1">
    <source>
        <dbReference type="ARBA" id="ARBA00000843"/>
    </source>
</evidence>
<evidence type="ECO:0000259" key="15">
    <source>
        <dbReference type="SMART" id="SM00478"/>
    </source>
</evidence>
<feature type="region of interest" description="Disordered" evidence="14">
    <location>
        <begin position="66"/>
        <end position="87"/>
    </location>
</feature>
<dbReference type="Gene3D" id="1.10.1670.10">
    <property type="entry name" value="Helix-hairpin-Helix base-excision DNA repair enzymes (C-terminal)"/>
    <property type="match status" value="1"/>
</dbReference>
<evidence type="ECO:0000256" key="3">
    <source>
        <dbReference type="ARBA" id="ARBA00012045"/>
    </source>
</evidence>
<feature type="domain" description="HhH-GPD" evidence="15">
    <location>
        <begin position="132"/>
        <end position="287"/>
    </location>
</feature>
<evidence type="ECO:0000256" key="2">
    <source>
        <dbReference type="ARBA" id="ARBA00008343"/>
    </source>
</evidence>
<comment type="cofactor">
    <cofactor evidence="13">
        <name>[4Fe-4S] cluster</name>
        <dbReference type="ChEBI" id="CHEBI:49883"/>
    </cofactor>
    <text evidence="13">Binds 1 [4Fe-4S] cluster.</text>
</comment>
<dbReference type="InterPro" id="IPR023170">
    <property type="entry name" value="HhH_base_excis_C"/>
</dbReference>
<keyword evidence="9 13" id="KW-0408">Iron</keyword>
<protein>
    <recommendedName>
        <fullName evidence="4 13">Adenine DNA glycosylase</fullName>
        <ecNumber evidence="3 13">3.2.2.31</ecNumber>
    </recommendedName>
</protein>
<dbReference type="InterPro" id="IPR011257">
    <property type="entry name" value="DNA_glycosylase"/>
</dbReference>
<dbReference type="PANTHER" id="PTHR42944">
    <property type="entry name" value="ADENINE DNA GLYCOSYLASE"/>
    <property type="match status" value="1"/>
</dbReference>
<dbReference type="InterPro" id="IPR029119">
    <property type="entry name" value="MutY_C"/>
</dbReference>
<organism evidence="16 17">
    <name type="scientific">Chaetoceros tenuissimus</name>
    <dbReference type="NCBI Taxonomy" id="426638"/>
    <lineage>
        <taxon>Eukaryota</taxon>
        <taxon>Sar</taxon>
        <taxon>Stramenopiles</taxon>
        <taxon>Ochrophyta</taxon>
        <taxon>Bacillariophyta</taxon>
        <taxon>Coscinodiscophyceae</taxon>
        <taxon>Chaetocerotophycidae</taxon>
        <taxon>Chaetocerotales</taxon>
        <taxon>Chaetocerotaceae</taxon>
        <taxon>Chaetoceros</taxon>
    </lineage>
</organism>
<name>A0AAD3CZJ9_9STRA</name>
<comment type="function">
    <text evidence="13">Adenine glycosylase active on G-A mispairs.</text>
</comment>
<keyword evidence="6" id="KW-0479">Metal-binding</keyword>
<evidence type="ECO:0000256" key="5">
    <source>
        <dbReference type="ARBA" id="ARBA00022485"/>
    </source>
</evidence>
<evidence type="ECO:0000256" key="8">
    <source>
        <dbReference type="ARBA" id="ARBA00022801"/>
    </source>
</evidence>
<dbReference type="GO" id="GO:0046872">
    <property type="term" value="F:metal ion binding"/>
    <property type="evidence" value="ECO:0007669"/>
    <property type="project" value="UniProtKB-UniRule"/>
</dbReference>
<dbReference type="SUPFAM" id="SSF48150">
    <property type="entry name" value="DNA-glycosylase"/>
    <property type="match status" value="1"/>
</dbReference>
<keyword evidence="8" id="KW-0378">Hydrolase</keyword>
<dbReference type="InterPro" id="IPR044298">
    <property type="entry name" value="MIG/MutY"/>
</dbReference>
<comment type="similarity">
    <text evidence="2 13">Belongs to the Nth/MutY family.</text>
</comment>
<evidence type="ECO:0000313" key="16">
    <source>
        <dbReference type="EMBL" id="GFH53459.1"/>
    </source>
</evidence>
<dbReference type="SUPFAM" id="SSF55811">
    <property type="entry name" value="Nudix"/>
    <property type="match status" value="1"/>
</dbReference>
<dbReference type="CDD" id="cd03431">
    <property type="entry name" value="NUDIX_DNA_Glycosylase_C-MutY"/>
    <property type="match status" value="1"/>
</dbReference>
<evidence type="ECO:0000256" key="14">
    <source>
        <dbReference type="SAM" id="MobiDB-lite"/>
    </source>
</evidence>
<dbReference type="PANTHER" id="PTHR42944:SF1">
    <property type="entry name" value="ADENINE DNA GLYCOSYLASE"/>
    <property type="match status" value="1"/>
</dbReference>
<dbReference type="EMBL" id="BLLK01000047">
    <property type="protein sequence ID" value="GFH53459.1"/>
    <property type="molecule type" value="Genomic_DNA"/>
</dbReference>
<dbReference type="CDD" id="cd00056">
    <property type="entry name" value="ENDO3c"/>
    <property type="match status" value="1"/>
</dbReference>
<dbReference type="Proteomes" id="UP001054902">
    <property type="component" value="Unassembled WGS sequence"/>
</dbReference>
<proteinExistence type="inferred from homology"/>
<evidence type="ECO:0000256" key="10">
    <source>
        <dbReference type="ARBA" id="ARBA00023014"/>
    </source>
</evidence>
<evidence type="ECO:0000256" key="6">
    <source>
        <dbReference type="ARBA" id="ARBA00022723"/>
    </source>
</evidence>
<gene>
    <name evidence="16" type="ORF">CTEN210_09935</name>
</gene>
<evidence type="ECO:0000256" key="11">
    <source>
        <dbReference type="ARBA" id="ARBA00023204"/>
    </source>
</evidence>
<dbReference type="GO" id="GO:0035485">
    <property type="term" value="F:adenine/guanine mispair binding"/>
    <property type="evidence" value="ECO:0007669"/>
    <property type="project" value="TreeGrafter"/>
</dbReference>
<dbReference type="GO" id="GO:0000701">
    <property type="term" value="F:purine-specific mismatch base pair DNA N-glycosylase activity"/>
    <property type="evidence" value="ECO:0007669"/>
    <property type="project" value="UniProtKB-EC"/>
</dbReference>
<dbReference type="EC" id="3.2.2.31" evidence="3 13"/>
<keyword evidence="11" id="KW-0234">DNA repair</keyword>
<keyword evidence="12 13" id="KW-0326">Glycosidase</keyword>
<dbReference type="InterPro" id="IPR003265">
    <property type="entry name" value="HhH-GPD_domain"/>
</dbReference>
<reference evidence="16 17" key="1">
    <citation type="journal article" date="2021" name="Sci. Rep.">
        <title>The genome of the diatom Chaetoceros tenuissimus carries an ancient integrated fragment of an extant virus.</title>
        <authorList>
            <person name="Hongo Y."/>
            <person name="Kimura K."/>
            <person name="Takaki Y."/>
            <person name="Yoshida Y."/>
            <person name="Baba S."/>
            <person name="Kobayashi G."/>
            <person name="Nagasaki K."/>
            <person name="Hano T."/>
            <person name="Tomaru Y."/>
        </authorList>
    </citation>
    <scope>NUCLEOTIDE SEQUENCE [LARGE SCALE GENOMIC DNA]</scope>
    <source>
        <strain evidence="16 17">NIES-3715</strain>
    </source>
</reference>